<reference evidence="4 5" key="1">
    <citation type="journal article" date="2016" name="G3 (Bethesda)">
        <title>First Draft Assembly and Annotation of the Genome of a California Endemic Oak Quercus lobata Nee (Fagaceae).</title>
        <authorList>
            <person name="Sork V.L."/>
            <person name="Fitz-Gibbon S.T."/>
            <person name="Puiu D."/>
            <person name="Crepeau M."/>
            <person name="Gugger P.F."/>
            <person name="Sherman R."/>
            <person name="Stevens K."/>
            <person name="Langley C.H."/>
            <person name="Pellegrini M."/>
            <person name="Salzberg S.L."/>
        </authorList>
    </citation>
    <scope>NUCLEOTIDE SEQUENCE [LARGE SCALE GENOMIC DNA]</scope>
    <source>
        <strain evidence="4 5">cv. SW786</strain>
    </source>
</reference>
<evidence type="ECO:0000313" key="5">
    <source>
        <dbReference type="Proteomes" id="UP000594261"/>
    </source>
</evidence>
<dbReference type="GO" id="GO:0008202">
    <property type="term" value="P:steroid metabolic process"/>
    <property type="evidence" value="ECO:0007669"/>
    <property type="project" value="TreeGrafter"/>
</dbReference>
<keyword evidence="3" id="KW-0560">Oxidoreductase</keyword>
<evidence type="ECO:0000313" key="4">
    <source>
        <dbReference type="EnsemblPlants" id="QL10p002314:mrna"/>
    </source>
</evidence>
<keyword evidence="5" id="KW-1185">Reference proteome</keyword>
<dbReference type="Gramene" id="QL10p002314:mrna">
    <property type="protein sequence ID" value="QL10p002314:mrna"/>
    <property type="gene ID" value="QL10p002314"/>
</dbReference>
<dbReference type="Proteomes" id="UP000594261">
    <property type="component" value="Chromosome 10"/>
</dbReference>
<evidence type="ECO:0000256" key="2">
    <source>
        <dbReference type="ARBA" id="ARBA00022857"/>
    </source>
</evidence>
<reference evidence="4" key="2">
    <citation type="submission" date="2021-01" db="UniProtKB">
        <authorList>
            <consortium name="EnsemblPlants"/>
        </authorList>
    </citation>
    <scope>IDENTIFICATION</scope>
</reference>
<dbReference type="AlphaFoldDB" id="A0A7N2MNA4"/>
<dbReference type="GO" id="GO:0005829">
    <property type="term" value="C:cytosol"/>
    <property type="evidence" value="ECO:0007669"/>
    <property type="project" value="TreeGrafter"/>
</dbReference>
<sequence length="173" mass="19241">MFPRLKHESSLFMKQLIILGDSLCNSGSFGEQWSTIDSYKQCSNGKLLRDIARVEVGPEIKITIVKPGFIESEMTQGKFLLKEGKMEVDKRLERLIRCVSLLNDLTLKNWSQTTPLHKLASSVLVASVQVSMIPVGTVRGCAKAIVNGACKGERYLTEPSWFRVMAHGSPISL</sequence>
<evidence type="ECO:0000256" key="1">
    <source>
        <dbReference type="ARBA" id="ARBA00006484"/>
    </source>
</evidence>
<dbReference type="InParanoid" id="A0A7N2MNA4"/>
<dbReference type="PANTHER" id="PTHR43391">
    <property type="entry name" value="RETINOL DEHYDROGENASE-RELATED"/>
    <property type="match status" value="1"/>
</dbReference>
<dbReference type="PANTHER" id="PTHR43391:SF89">
    <property type="entry name" value="11-BETA-HYDROXYSTEROID DEHYDROGENASE 1A-RELATED"/>
    <property type="match status" value="1"/>
</dbReference>
<comment type="similarity">
    <text evidence="1">Belongs to the short-chain dehydrogenases/reductases (SDR) family.</text>
</comment>
<accession>A0A7N2MNA4</accession>
<organism evidence="4 5">
    <name type="scientific">Quercus lobata</name>
    <name type="common">Valley oak</name>
    <dbReference type="NCBI Taxonomy" id="97700"/>
    <lineage>
        <taxon>Eukaryota</taxon>
        <taxon>Viridiplantae</taxon>
        <taxon>Streptophyta</taxon>
        <taxon>Embryophyta</taxon>
        <taxon>Tracheophyta</taxon>
        <taxon>Spermatophyta</taxon>
        <taxon>Magnoliopsida</taxon>
        <taxon>eudicotyledons</taxon>
        <taxon>Gunneridae</taxon>
        <taxon>Pentapetalae</taxon>
        <taxon>rosids</taxon>
        <taxon>fabids</taxon>
        <taxon>Fagales</taxon>
        <taxon>Fagaceae</taxon>
        <taxon>Quercus</taxon>
    </lineage>
</organism>
<evidence type="ECO:0000256" key="3">
    <source>
        <dbReference type="ARBA" id="ARBA00023002"/>
    </source>
</evidence>
<protein>
    <submittedName>
        <fullName evidence="4">Uncharacterized protein</fullName>
    </submittedName>
</protein>
<dbReference type="GO" id="GO:0072582">
    <property type="term" value="F:17-beta-hydroxysteroid dehydrogenase (NADP+) activity"/>
    <property type="evidence" value="ECO:0007669"/>
    <property type="project" value="TreeGrafter"/>
</dbReference>
<dbReference type="EMBL" id="LRBV02000010">
    <property type="status" value="NOT_ANNOTATED_CDS"/>
    <property type="molecule type" value="Genomic_DNA"/>
</dbReference>
<name>A0A7N2MNA4_QUELO</name>
<dbReference type="EnsemblPlants" id="QL10p002314:mrna">
    <property type="protein sequence ID" value="QL10p002314:mrna"/>
    <property type="gene ID" value="QL10p002314"/>
</dbReference>
<keyword evidence="2" id="KW-0521">NADP</keyword>
<proteinExistence type="inferred from homology"/>